<proteinExistence type="inferred from homology"/>
<dbReference type="GO" id="GO:0008743">
    <property type="term" value="F:L-threonine 3-dehydrogenase activity"/>
    <property type="evidence" value="ECO:0007669"/>
    <property type="project" value="TreeGrafter"/>
</dbReference>
<dbReference type="STRING" id="5762.D2VCM2"/>
<evidence type="ECO:0000313" key="3">
    <source>
        <dbReference type="EMBL" id="EFC45444.1"/>
    </source>
</evidence>
<dbReference type="eggNOG" id="KOG2774">
    <property type="taxonomic scope" value="Eukaryota"/>
</dbReference>
<dbReference type="EMBL" id="GG738863">
    <property type="protein sequence ID" value="EFC45444.1"/>
    <property type="molecule type" value="Genomic_DNA"/>
</dbReference>
<evidence type="ECO:0000256" key="1">
    <source>
        <dbReference type="ARBA" id="ARBA00007637"/>
    </source>
</evidence>
<dbReference type="OMA" id="HWHASPR"/>
<name>D2VCM2_NAEGR</name>
<dbReference type="GO" id="GO:0006567">
    <property type="term" value="P:L-threonine catabolic process"/>
    <property type="evidence" value="ECO:0007669"/>
    <property type="project" value="TreeGrafter"/>
</dbReference>
<evidence type="ECO:0000259" key="2">
    <source>
        <dbReference type="Pfam" id="PF01370"/>
    </source>
</evidence>
<evidence type="ECO:0000313" key="4">
    <source>
        <dbReference type="Proteomes" id="UP000006671"/>
    </source>
</evidence>
<dbReference type="InterPro" id="IPR051225">
    <property type="entry name" value="NAD(P)_epim/dehydratase"/>
</dbReference>
<reference evidence="3 4" key="1">
    <citation type="journal article" date="2010" name="Cell">
        <title>The genome of Naegleria gruberi illuminates early eukaryotic versatility.</title>
        <authorList>
            <person name="Fritz-Laylin L.K."/>
            <person name="Prochnik S.E."/>
            <person name="Ginger M.L."/>
            <person name="Dacks J.B."/>
            <person name="Carpenter M.L."/>
            <person name="Field M.C."/>
            <person name="Kuo A."/>
            <person name="Paredez A."/>
            <person name="Chapman J."/>
            <person name="Pham J."/>
            <person name="Shu S."/>
            <person name="Neupane R."/>
            <person name="Cipriano M."/>
            <person name="Mancuso J."/>
            <person name="Tu H."/>
            <person name="Salamov A."/>
            <person name="Lindquist E."/>
            <person name="Shapiro H."/>
            <person name="Lucas S."/>
            <person name="Grigoriev I.V."/>
            <person name="Cande W.Z."/>
            <person name="Fulton C."/>
            <person name="Rokhsar D.S."/>
            <person name="Dawson S.C."/>
        </authorList>
    </citation>
    <scope>NUCLEOTIDE SEQUENCE [LARGE SCALE GENOMIC DNA]</scope>
    <source>
        <strain evidence="3 4">NEG-M</strain>
    </source>
</reference>
<dbReference type="SUPFAM" id="SSF51735">
    <property type="entry name" value="NAD(P)-binding Rossmann-fold domains"/>
    <property type="match status" value="1"/>
</dbReference>
<comment type="similarity">
    <text evidence="1">Belongs to the NAD(P)-dependent epimerase/dehydratase family.</text>
</comment>
<gene>
    <name evidence="3" type="ORF">NAEGRDRAFT_66622</name>
</gene>
<protein>
    <submittedName>
        <fullName evidence="3">Predicted protein</fullName>
    </submittedName>
</protein>
<dbReference type="Gene3D" id="3.40.50.720">
    <property type="entry name" value="NAD(P)-binding Rossmann-like Domain"/>
    <property type="match status" value="1"/>
</dbReference>
<dbReference type="KEGG" id="ngr:NAEGRDRAFT_66622"/>
<dbReference type="Pfam" id="PF01370">
    <property type="entry name" value="Epimerase"/>
    <property type="match status" value="1"/>
</dbReference>
<dbReference type="InParanoid" id="D2VCM2"/>
<sequence length="355" mass="39969">MRISKNISPLLKSVNTFSARNYSTTNVLGQRVLLIGSNGQIGVELSTALRNRFGKESVVTSDVTLPSMESLQNGEPFVFLDANNKARLSQIVKKEEITHIIHNAAFLSAAAERNPIPALELNTVGLHNVLEVSKENNCSVFIPSSIAAFGPTTPLDLTPDVTIQRPTTIYGIGKVYAEHMGEYYAYKHGLDFRSLRYPGIISYLSEPGGGTTDWAVFMFYYALHGKTYECFVSENTPLPMMYMSDCIRATVKYIFDLTNEDLKRAGQRTFNITSFSLTPAMLHQAILKYIPSFQVTYKPDFRQAIADSWPKAFDDSNARAKWNWQEEYNLDKMTKDMIIHLKDKIGCTVELKNLE</sequence>
<dbReference type="PANTHER" id="PTHR42687">
    <property type="entry name" value="L-THREONINE 3-DEHYDROGENASE"/>
    <property type="match status" value="1"/>
</dbReference>
<dbReference type="GeneID" id="8857336"/>
<dbReference type="InterPro" id="IPR001509">
    <property type="entry name" value="Epimerase_deHydtase"/>
</dbReference>
<dbReference type="Proteomes" id="UP000006671">
    <property type="component" value="Unassembled WGS sequence"/>
</dbReference>
<dbReference type="AlphaFoldDB" id="D2VCM2"/>
<dbReference type="PANTHER" id="PTHR42687:SF1">
    <property type="entry name" value="L-THREONINE 3-DEHYDROGENASE, MITOCHONDRIAL"/>
    <property type="match status" value="1"/>
</dbReference>
<dbReference type="RefSeq" id="XP_002678188.1">
    <property type="nucleotide sequence ID" value="XM_002678142.1"/>
</dbReference>
<keyword evidence="4" id="KW-1185">Reference proteome</keyword>
<accession>D2VCM2</accession>
<organism evidence="4">
    <name type="scientific">Naegleria gruberi</name>
    <name type="common">Amoeba</name>
    <dbReference type="NCBI Taxonomy" id="5762"/>
    <lineage>
        <taxon>Eukaryota</taxon>
        <taxon>Discoba</taxon>
        <taxon>Heterolobosea</taxon>
        <taxon>Tetramitia</taxon>
        <taxon>Eutetramitia</taxon>
        <taxon>Vahlkampfiidae</taxon>
        <taxon>Naegleria</taxon>
    </lineage>
</organism>
<dbReference type="OrthoDB" id="16464at2759"/>
<dbReference type="VEuPathDB" id="AmoebaDB:NAEGRDRAFT_66622"/>
<dbReference type="InterPro" id="IPR036291">
    <property type="entry name" value="NAD(P)-bd_dom_sf"/>
</dbReference>
<feature type="domain" description="NAD-dependent epimerase/dehydratase" evidence="2">
    <location>
        <begin position="32"/>
        <end position="254"/>
    </location>
</feature>